<dbReference type="RefSeq" id="WP_244018633.1">
    <property type="nucleotide sequence ID" value="NZ_JALHLF010000020.1"/>
</dbReference>
<name>A0ABT0BCI3_9SPHN</name>
<protein>
    <submittedName>
        <fullName evidence="2">PilZ domain-containing protein</fullName>
    </submittedName>
</protein>
<accession>A0ABT0BCI3</accession>
<keyword evidence="3" id="KW-1185">Reference proteome</keyword>
<proteinExistence type="predicted"/>
<sequence>MTTCDSAVRADAHPAGKEEAGRIVCRIAKLRGTAGEAPCILSRLSPHAVHLRTLHDHRFEPRMELETVNGQRHAITRIAHDGRQARFAFVCPLDVAGFLADRAPFARRGIRLDLGCPVRLVTAGCAVPAVLLDLSREGAGVRSPIWLTPGQRVRLVGEGLCDRVGPDLSGTVRRVEGARSGIVLDRAMTLEALALRVRLLQACDRSEARGFAAVNAPPGSALH</sequence>
<dbReference type="SUPFAM" id="SSF141371">
    <property type="entry name" value="PilZ domain-like"/>
    <property type="match status" value="1"/>
</dbReference>
<dbReference type="Pfam" id="PF07238">
    <property type="entry name" value="PilZ"/>
    <property type="match status" value="1"/>
</dbReference>
<dbReference type="EMBL" id="JALHLF010000020">
    <property type="protein sequence ID" value="MCJ2182568.1"/>
    <property type="molecule type" value="Genomic_DNA"/>
</dbReference>
<organism evidence="2 3">
    <name type="scientific">Novosphingobium organovorum</name>
    <dbReference type="NCBI Taxonomy" id="2930092"/>
    <lineage>
        <taxon>Bacteria</taxon>
        <taxon>Pseudomonadati</taxon>
        <taxon>Pseudomonadota</taxon>
        <taxon>Alphaproteobacteria</taxon>
        <taxon>Sphingomonadales</taxon>
        <taxon>Sphingomonadaceae</taxon>
        <taxon>Novosphingobium</taxon>
    </lineage>
</organism>
<dbReference type="InterPro" id="IPR009875">
    <property type="entry name" value="PilZ_domain"/>
</dbReference>
<gene>
    <name evidence="2" type="ORF">MTR62_07665</name>
</gene>
<evidence type="ECO:0000313" key="2">
    <source>
        <dbReference type="EMBL" id="MCJ2182568.1"/>
    </source>
</evidence>
<evidence type="ECO:0000259" key="1">
    <source>
        <dbReference type="Pfam" id="PF07238"/>
    </source>
</evidence>
<feature type="domain" description="PilZ" evidence="1">
    <location>
        <begin position="107"/>
        <end position="184"/>
    </location>
</feature>
<dbReference type="Proteomes" id="UP001162881">
    <property type="component" value="Unassembled WGS sequence"/>
</dbReference>
<reference evidence="2" key="1">
    <citation type="submission" date="2022-03" db="EMBL/GenBank/DDBJ databases">
        <title>Identification of a novel bacterium isolated from mangrove sediments.</title>
        <authorList>
            <person name="Pan X."/>
        </authorList>
    </citation>
    <scope>NUCLEOTIDE SEQUENCE</scope>
    <source>
        <strain evidence="2">B1949</strain>
    </source>
</reference>
<evidence type="ECO:0000313" key="3">
    <source>
        <dbReference type="Proteomes" id="UP001162881"/>
    </source>
</evidence>
<comment type="caution">
    <text evidence="2">The sequence shown here is derived from an EMBL/GenBank/DDBJ whole genome shotgun (WGS) entry which is preliminary data.</text>
</comment>